<sequence>MQLRSGRPKVNAWGESHLWVRQRKESSLSGLVEPRIPVS</sequence>
<accession>A0A1Z4UYG3</accession>
<reference evidence="1 2" key="1">
    <citation type="submission" date="2017-06" db="EMBL/GenBank/DDBJ databases">
        <title>Genome sequencing of cyanobaciteial culture collection at National Institute for Environmental Studies (NIES).</title>
        <authorList>
            <person name="Hirose Y."/>
            <person name="Shimura Y."/>
            <person name="Fujisawa T."/>
            <person name="Nakamura Y."/>
            <person name="Kawachi M."/>
        </authorList>
    </citation>
    <scope>NUCLEOTIDE SEQUENCE [LARGE SCALE GENOMIC DNA]</scope>
    <source>
        <strain evidence="1 2">NIES-806</strain>
    </source>
</reference>
<dbReference type="AlphaFoldDB" id="A0A1Z4UYG3"/>
<keyword evidence="2" id="KW-1185">Reference proteome</keyword>
<name>A0A1Z4UYG3_9CYAN</name>
<proteinExistence type="predicted"/>
<dbReference type="KEGG" id="dcm:NIES806_04880"/>
<protein>
    <submittedName>
        <fullName evidence="1">Uncharacterized protein</fullName>
    </submittedName>
</protein>
<organism evidence="1 2">
    <name type="scientific">Dolichospermum compactum NIES-806</name>
    <dbReference type="NCBI Taxonomy" id="1973481"/>
    <lineage>
        <taxon>Bacteria</taxon>
        <taxon>Bacillati</taxon>
        <taxon>Cyanobacteriota</taxon>
        <taxon>Cyanophyceae</taxon>
        <taxon>Nostocales</taxon>
        <taxon>Aphanizomenonaceae</taxon>
        <taxon>Dolichospermum</taxon>
        <taxon>Dolichospermum compactum</taxon>
    </lineage>
</organism>
<dbReference type="Proteomes" id="UP000218702">
    <property type="component" value="Chromosome"/>
</dbReference>
<gene>
    <name evidence="1" type="ORF">NIES806_04880</name>
</gene>
<evidence type="ECO:0000313" key="2">
    <source>
        <dbReference type="Proteomes" id="UP000218702"/>
    </source>
</evidence>
<dbReference type="EMBL" id="AP018316">
    <property type="protein sequence ID" value="BAZ84302.1"/>
    <property type="molecule type" value="Genomic_DNA"/>
</dbReference>
<evidence type="ECO:0000313" key="1">
    <source>
        <dbReference type="EMBL" id="BAZ84302.1"/>
    </source>
</evidence>